<name>A0ABP3WHQ1_9GAMM</name>
<evidence type="ECO:0000256" key="1">
    <source>
        <dbReference type="ARBA" id="ARBA00022729"/>
    </source>
</evidence>
<reference evidence="5" key="1">
    <citation type="journal article" date="2019" name="Int. J. Syst. Evol. Microbiol.">
        <title>The Global Catalogue of Microorganisms (GCM) 10K type strain sequencing project: providing services to taxonomists for standard genome sequencing and annotation.</title>
        <authorList>
            <consortium name="The Broad Institute Genomics Platform"/>
            <consortium name="The Broad Institute Genome Sequencing Center for Infectious Disease"/>
            <person name="Wu L."/>
            <person name="Ma J."/>
        </authorList>
    </citation>
    <scope>NUCLEOTIDE SEQUENCE [LARGE SCALE GENOMIC DNA]</scope>
    <source>
        <strain evidence="5">JCM 15608</strain>
    </source>
</reference>
<feature type="signal peptide" evidence="2">
    <location>
        <begin position="1"/>
        <end position="22"/>
    </location>
</feature>
<dbReference type="InterPro" id="IPR027385">
    <property type="entry name" value="Beta-barrel_OMP"/>
</dbReference>
<keyword evidence="1 2" id="KW-0732">Signal</keyword>
<evidence type="ECO:0000256" key="2">
    <source>
        <dbReference type="SAM" id="SignalP"/>
    </source>
</evidence>
<dbReference type="Pfam" id="PF13505">
    <property type="entry name" value="OMP_b-brl"/>
    <property type="match status" value="1"/>
</dbReference>
<protein>
    <submittedName>
        <fullName evidence="4">Porin family protein</fullName>
    </submittedName>
</protein>
<feature type="domain" description="Outer membrane protein beta-barrel" evidence="3">
    <location>
        <begin position="26"/>
        <end position="179"/>
    </location>
</feature>
<sequence>MKKTIILGALITAGFLNTNLHAKTYSSESDAKGVYVGASYGYLRVDSDNGFDENKSAYQVFAGYGFNQYFAIESSFIDFGDYGNDFANADTDGYTLGLKAGVPVSDNISIYVRGGQLWYETDYSVLGVNNSADDEGLFAGVGASYHINEDWTVKFDYTVYDNDLDVDSATDDIDDANFSTDLKHASLGFEFKF</sequence>
<dbReference type="EMBL" id="BAAAFA010000007">
    <property type="protein sequence ID" value="GAA0819326.1"/>
    <property type="molecule type" value="Genomic_DNA"/>
</dbReference>
<dbReference type="Proteomes" id="UP001500021">
    <property type="component" value="Unassembled WGS sequence"/>
</dbReference>
<feature type="chain" id="PRO_5045790387" evidence="2">
    <location>
        <begin position="23"/>
        <end position="193"/>
    </location>
</feature>
<keyword evidence="5" id="KW-1185">Reference proteome</keyword>
<gene>
    <name evidence="4" type="ORF">GCM10009111_23230</name>
</gene>
<dbReference type="RefSeq" id="WP_215979265.1">
    <property type="nucleotide sequence ID" value="NZ_BAAAFA010000007.1"/>
</dbReference>
<evidence type="ECO:0000313" key="4">
    <source>
        <dbReference type="EMBL" id="GAA0819326.1"/>
    </source>
</evidence>
<comment type="caution">
    <text evidence="4">The sequence shown here is derived from an EMBL/GenBank/DDBJ whole genome shotgun (WGS) entry which is preliminary data.</text>
</comment>
<proteinExistence type="predicted"/>
<organism evidence="4 5">
    <name type="scientific">Colwellia asteriadis</name>
    <dbReference type="NCBI Taxonomy" id="517723"/>
    <lineage>
        <taxon>Bacteria</taxon>
        <taxon>Pseudomonadati</taxon>
        <taxon>Pseudomonadota</taxon>
        <taxon>Gammaproteobacteria</taxon>
        <taxon>Alteromonadales</taxon>
        <taxon>Colwelliaceae</taxon>
        <taxon>Colwellia</taxon>
    </lineage>
</organism>
<evidence type="ECO:0000313" key="5">
    <source>
        <dbReference type="Proteomes" id="UP001500021"/>
    </source>
</evidence>
<evidence type="ECO:0000259" key="3">
    <source>
        <dbReference type="Pfam" id="PF13505"/>
    </source>
</evidence>
<accession>A0ABP3WHQ1</accession>